<keyword evidence="4" id="KW-1185">Reference proteome</keyword>
<dbReference type="EMBL" id="SLXE01000010">
    <property type="protein sequence ID" value="TCP06846.1"/>
    <property type="molecule type" value="Genomic_DNA"/>
</dbReference>
<evidence type="ECO:0000313" key="5">
    <source>
        <dbReference type="Proteomes" id="UP000829756"/>
    </source>
</evidence>
<evidence type="ECO:0000313" key="2">
    <source>
        <dbReference type="EMBL" id="TCP06846.1"/>
    </source>
</evidence>
<protein>
    <submittedName>
        <fullName evidence="3">Uncharacterized protein</fullName>
    </submittedName>
</protein>
<dbReference type="Proteomes" id="UP000829756">
    <property type="component" value="Chromosome"/>
</dbReference>
<sequence>MKKFALATVMSLIAASAMASGAPTDSYPYGYQPHGDLSAVTKEQPRAVPHRPAKSDDSVKFAYIGDTDGAAYNLYPTDNFRARYADIR</sequence>
<dbReference type="AlphaFoldDB" id="A0AAE9GYN3"/>
<keyword evidence="1" id="KW-0732">Signal</keyword>
<evidence type="ECO:0000256" key="1">
    <source>
        <dbReference type="SAM" id="SignalP"/>
    </source>
</evidence>
<feature type="chain" id="PRO_5042054859" evidence="1">
    <location>
        <begin position="20"/>
        <end position="88"/>
    </location>
</feature>
<gene>
    <name evidence="2" type="ORF">EV680_11028</name>
    <name evidence="3" type="ORF">LVJ78_03955</name>
</gene>
<dbReference type="Proteomes" id="UP000294721">
    <property type="component" value="Unassembled WGS sequence"/>
</dbReference>
<dbReference type="KEGG" id="usu:LVJ78_03955"/>
<name>A0AAE9GYN3_9NEIS</name>
<evidence type="ECO:0000313" key="4">
    <source>
        <dbReference type="Proteomes" id="UP000294721"/>
    </source>
</evidence>
<proteinExistence type="predicted"/>
<reference evidence="2 4" key="1">
    <citation type="submission" date="2019-03" db="EMBL/GenBank/DDBJ databases">
        <title>Genomic Encyclopedia of Type Strains, Phase IV (KMG-IV): sequencing the most valuable type-strain genomes for metagenomic binning, comparative biology and taxonomic classification.</title>
        <authorList>
            <person name="Goeker M."/>
        </authorList>
    </citation>
    <scope>NUCLEOTIDE SEQUENCE [LARGE SCALE GENOMIC DNA]</scope>
    <source>
        <strain evidence="2 4">DSM 17474</strain>
    </source>
</reference>
<reference evidence="3" key="3">
    <citation type="journal article" date="2022" name="Res Sq">
        <title>Evolution of multicellular longitudinally dividing oral cavity symbionts (Neisseriaceae).</title>
        <authorList>
            <person name="Nyongesa S."/>
            <person name="Weber P."/>
            <person name="Bernet E."/>
            <person name="Pullido F."/>
            <person name="Nieckarz M."/>
            <person name="Delaby M."/>
            <person name="Nieves C."/>
            <person name="Viehboeck T."/>
            <person name="Krause N."/>
            <person name="Rivera-Millot A."/>
            <person name="Nakamura A."/>
            <person name="Vischer N."/>
            <person name="VanNieuwenhze M."/>
            <person name="Brun Y."/>
            <person name="Cava F."/>
            <person name="Bulgheresi S."/>
            <person name="Veyrier F."/>
        </authorList>
    </citation>
    <scope>NUCLEOTIDE SEQUENCE</scope>
    <source>
        <strain evidence="3">1258/02</strain>
    </source>
</reference>
<reference evidence="3" key="2">
    <citation type="submission" date="2021-12" db="EMBL/GenBank/DDBJ databases">
        <authorList>
            <person name="Veyrier F.J."/>
        </authorList>
    </citation>
    <scope>NUCLEOTIDE SEQUENCE</scope>
    <source>
        <strain evidence="3">1258/02</strain>
    </source>
</reference>
<organism evidence="3 5">
    <name type="scientific">Uruburuella suis</name>
    <dbReference type="NCBI Taxonomy" id="252130"/>
    <lineage>
        <taxon>Bacteria</taxon>
        <taxon>Pseudomonadati</taxon>
        <taxon>Pseudomonadota</taxon>
        <taxon>Betaproteobacteria</taxon>
        <taxon>Neisseriales</taxon>
        <taxon>Neisseriaceae</taxon>
        <taxon>Uruburuella</taxon>
    </lineage>
</organism>
<dbReference type="RefSeq" id="WP_132953644.1">
    <property type="nucleotide sequence ID" value="NZ_CALJUB010000149.1"/>
</dbReference>
<dbReference type="EMBL" id="CP091507">
    <property type="protein sequence ID" value="UOO80173.1"/>
    <property type="molecule type" value="Genomic_DNA"/>
</dbReference>
<feature type="signal peptide" evidence="1">
    <location>
        <begin position="1"/>
        <end position="19"/>
    </location>
</feature>
<evidence type="ECO:0000313" key="3">
    <source>
        <dbReference type="EMBL" id="UOO80173.1"/>
    </source>
</evidence>
<accession>A0AAE9GYN3</accession>